<dbReference type="STRING" id="310782.SAMN05216499_110211"/>
<dbReference type="InterPro" id="IPR001867">
    <property type="entry name" value="OmpR/PhoB-type_DNA-bd"/>
</dbReference>
<dbReference type="GO" id="GO:0006355">
    <property type="term" value="P:regulation of DNA-templated transcription"/>
    <property type="evidence" value="ECO:0007669"/>
    <property type="project" value="InterPro"/>
</dbReference>
<dbReference type="EMBL" id="FRBI01000010">
    <property type="protein sequence ID" value="SHM38448.1"/>
    <property type="molecule type" value="Genomic_DNA"/>
</dbReference>
<dbReference type="AlphaFoldDB" id="A0A1M7ICX8"/>
<evidence type="ECO:0000313" key="11">
    <source>
        <dbReference type="Proteomes" id="UP000184111"/>
    </source>
</evidence>
<keyword evidence="3" id="KW-0805">Transcription regulation</keyword>
<dbReference type="InterPro" id="IPR036388">
    <property type="entry name" value="WH-like_DNA-bd_sf"/>
</dbReference>
<organism evidence="10 11">
    <name type="scientific">Actinacidiphila paucisporea</name>
    <dbReference type="NCBI Taxonomy" id="310782"/>
    <lineage>
        <taxon>Bacteria</taxon>
        <taxon>Bacillati</taxon>
        <taxon>Actinomycetota</taxon>
        <taxon>Actinomycetes</taxon>
        <taxon>Kitasatosporales</taxon>
        <taxon>Streptomycetaceae</taxon>
        <taxon>Actinacidiphila</taxon>
    </lineage>
</organism>
<feature type="region of interest" description="Disordered" evidence="8">
    <location>
        <begin position="276"/>
        <end position="296"/>
    </location>
</feature>
<evidence type="ECO:0000259" key="9">
    <source>
        <dbReference type="PROSITE" id="PS51755"/>
    </source>
</evidence>
<feature type="repeat" description="TPR" evidence="6">
    <location>
        <begin position="789"/>
        <end position="822"/>
    </location>
</feature>
<gene>
    <name evidence="10" type="ORF">SAMN05216499_110211</name>
</gene>
<dbReference type="SMART" id="SM00028">
    <property type="entry name" value="TPR"/>
    <property type="match status" value="6"/>
</dbReference>
<sequence length="1043" mass="112307">MRRHACEPRPQVAAACNSSTFEWDATLGGVSGNRVAVEFRVLGPVEVTVASRLVPLTGKQRSLLAVLLLNADRVVSLGSLADAIWGRPAPASPDTRVRMLVSELRKALTAAAADLIVTRPPGYLIRTEPGQLDVATFLEFAELARRSAESGHADRSISQCETALSLWRGAALGGVTGPFAETEALRLEELRLGVLDTRSEGMLALGRHSELIADLGRLTSDHPLRERTHAHLVVALHHSGRRADALEVYRTLRERLVDELGLEPAPHLRQLQQQILTEQETPRGPSRAPAARPPMRQLPSDMAQFVGRRAELDRLDALSAGATRLLVIAGAAGAGKTALAVHWAHQAELRYPDGQFFLDMRGFDTGSQVSAAEALPQLLLALGVAVETIPVSLDAQAGLYRSLLAEHRLLIVLDNVCSPDQVRPLLPGGSGCLVVVTSRDRLGGLVALDGARRLTLDVLSPSEAHDVLARTMGATRLTSEPEAADDLARLCGYLPLALRIIAARLADQPHRTLRSHARELACAGRLAFLRIDDDARSNVRGAFDLSYQALPTPARRMFRLLGLVPAPGGLSSAAAAALAAVPIGEAEHLLDRLARLHLVRSFTADRYACHDLLLEFAAELACADDRTDRDSAVSRLLTFYLATVDRAGRLLTSPAVPRLPLGPVAEVAEALEITDAEQARRWLDLDWENLVAGVRHAAASGPRPMAWHLADALDGSSYLFPGISRPEWKAIVETALSAALAENAPDGEAAMRRHLGVIHWHMAEFPEAIEQYSRAAQLFRRTGWRQGELAALRGRGAALAQLGRTREAIELFESALSLAEEIDDVSGRVSNLNNLAAAWVALGEPDRAADYLAAALPLLAEPHRFGHEIWVYGTLGLIRYEQGRPDEASAAIIKSLTGAEALGDQRLKADALVTLGAIHCDAGRYAAATDAFTEVLSIARQTHDPLNEILALNGLAGVDIHRNRPGDAIERLRAAQSLSVRTNYHLGHAGTLALLAEAHHQLGHRHDAAAHAELALGVIRDFGPFSGSAEQRAARILADRSSD</sequence>
<dbReference type="Gene3D" id="1.10.10.10">
    <property type="entry name" value="Winged helix-like DNA-binding domain superfamily/Winged helix DNA-binding domain"/>
    <property type="match status" value="1"/>
</dbReference>
<dbReference type="Pfam" id="PF13424">
    <property type="entry name" value="TPR_12"/>
    <property type="match status" value="2"/>
</dbReference>
<proteinExistence type="inferred from homology"/>
<dbReference type="Pfam" id="PF00486">
    <property type="entry name" value="Trans_reg_C"/>
    <property type="match status" value="1"/>
</dbReference>
<evidence type="ECO:0000256" key="1">
    <source>
        <dbReference type="ARBA" id="ARBA00005820"/>
    </source>
</evidence>
<keyword evidence="6" id="KW-0802">TPR repeat</keyword>
<protein>
    <submittedName>
        <fullName evidence="10">DNA-binding transcriptional activator of the SARP family</fullName>
    </submittedName>
</protein>
<keyword evidence="11" id="KW-1185">Reference proteome</keyword>
<dbReference type="InterPro" id="IPR011990">
    <property type="entry name" value="TPR-like_helical_dom_sf"/>
</dbReference>
<dbReference type="GO" id="GO:0003677">
    <property type="term" value="F:DNA binding"/>
    <property type="evidence" value="ECO:0007669"/>
    <property type="project" value="UniProtKB-UniRule"/>
</dbReference>
<feature type="domain" description="OmpR/PhoB-type" evidence="9">
    <location>
        <begin position="18"/>
        <end position="127"/>
    </location>
</feature>
<reference evidence="10 11" key="1">
    <citation type="submission" date="2016-11" db="EMBL/GenBank/DDBJ databases">
        <authorList>
            <person name="Jaros S."/>
            <person name="Januszkiewicz K."/>
            <person name="Wedrychowicz H."/>
        </authorList>
    </citation>
    <scope>NUCLEOTIDE SEQUENCE [LARGE SCALE GENOMIC DNA]</scope>
    <source>
        <strain evidence="10 11">CGMCC 4.2025</strain>
    </source>
</reference>
<dbReference type="Gene3D" id="3.40.50.300">
    <property type="entry name" value="P-loop containing nucleotide triphosphate hydrolases"/>
    <property type="match status" value="1"/>
</dbReference>
<dbReference type="PROSITE" id="PS51755">
    <property type="entry name" value="OMPR_PHOB"/>
    <property type="match status" value="1"/>
</dbReference>
<comment type="similarity">
    <text evidence="1">Belongs to the AfsR/DnrI/RedD regulatory family.</text>
</comment>
<dbReference type="InterPro" id="IPR051677">
    <property type="entry name" value="AfsR-DnrI-RedD_regulator"/>
</dbReference>
<dbReference type="GO" id="GO:0000160">
    <property type="term" value="P:phosphorelay signal transduction system"/>
    <property type="evidence" value="ECO:0007669"/>
    <property type="project" value="UniProtKB-KW"/>
</dbReference>
<evidence type="ECO:0000256" key="3">
    <source>
        <dbReference type="ARBA" id="ARBA00023015"/>
    </source>
</evidence>
<evidence type="ECO:0000256" key="8">
    <source>
        <dbReference type="SAM" id="MobiDB-lite"/>
    </source>
</evidence>
<dbReference type="PRINTS" id="PR00364">
    <property type="entry name" value="DISEASERSIST"/>
</dbReference>
<dbReference type="CDD" id="cd15831">
    <property type="entry name" value="BTAD"/>
    <property type="match status" value="1"/>
</dbReference>
<dbReference type="SUPFAM" id="SSF52540">
    <property type="entry name" value="P-loop containing nucleoside triphosphate hydrolases"/>
    <property type="match status" value="1"/>
</dbReference>
<dbReference type="SUPFAM" id="SSF46894">
    <property type="entry name" value="C-terminal effector domain of the bipartite response regulators"/>
    <property type="match status" value="1"/>
</dbReference>
<dbReference type="InterPro" id="IPR005158">
    <property type="entry name" value="BTAD"/>
</dbReference>
<dbReference type="InterPro" id="IPR019734">
    <property type="entry name" value="TPR_rpt"/>
</dbReference>
<evidence type="ECO:0000313" key="10">
    <source>
        <dbReference type="EMBL" id="SHM38448.1"/>
    </source>
</evidence>
<dbReference type="Proteomes" id="UP000184111">
    <property type="component" value="Unassembled WGS sequence"/>
</dbReference>
<dbReference type="PROSITE" id="PS50005">
    <property type="entry name" value="TPR"/>
    <property type="match status" value="2"/>
</dbReference>
<evidence type="ECO:0000256" key="6">
    <source>
        <dbReference type="PROSITE-ProRule" id="PRU00339"/>
    </source>
</evidence>
<keyword evidence="5" id="KW-0804">Transcription</keyword>
<feature type="repeat" description="TPR" evidence="6">
    <location>
        <begin position="909"/>
        <end position="942"/>
    </location>
</feature>
<dbReference type="Gene3D" id="1.25.40.10">
    <property type="entry name" value="Tetratricopeptide repeat domain"/>
    <property type="match status" value="3"/>
</dbReference>
<accession>A0A1M7ICX8</accession>
<dbReference type="Pfam" id="PF03704">
    <property type="entry name" value="BTAD"/>
    <property type="match status" value="1"/>
</dbReference>
<feature type="compositionally biased region" description="Low complexity" evidence="8">
    <location>
        <begin position="276"/>
        <end position="294"/>
    </location>
</feature>
<dbReference type="PANTHER" id="PTHR35807">
    <property type="entry name" value="TRANSCRIPTIONAL REGULATOR REDD-RELATED"/>
    <property type="match status" value="1"/>
</dbReference>
<keyword evidence="4 7" id="KW-0238">DNA-binding</keyword>
<dbReference type="GO" id="GO:0043531">
    <property type="term" value="F:ADP binding"/>
    <property type="evidence" value="ECO:0007669"/>
    <property type="project" value="InterPro"/>
</dbReference>
<dbReference type="InterPro" id="IPR016032">
    <property type="entry name" value="Sig_transdc_resp-reg_C-effctor"/>
</dbReference>
<dbReference type="InterPro" id="IPR027417">
    <property type="entry name" value="P-loop_NTPase"/>
</dbReference>
<evidence type="ECO:0000256" key="2">
    <source>
        <dbReference type="ARBA" id="ARBA00023012"/>
    </source>
</evidence>
<evidence type="ECO:0000256" key="5">
    <source>
        <dbReference type="ARBA" id="ARBA00023163"/>
    </source>
</evidence>
<name>A0A1M7ICX8_9ACTN</name>
<dbReference type="PANTHER" id="PTHR35807:SF1">
    <property type="entry name" value="TRANSCRIPTIONAL REGULATOR REDD"/>
    <property type="match status" value="1"/>
</dbReference>
<keyword evidence="2" id="KW-0902">Two-component regulatory system</keyword>
<evidence type="ECO:0000256" key="4">
    <source>
        <dbReference type="ARBA" id="ARBA00023125"/>
    </source>
</evidence>
<dbReference type="CDD" id="cd00383">
    <property type="entry name" value="trans_reg_C"/>
    <property type="match status" value="1"/>
</dbReference>
<dbReference type="SUPFAM" id="SSF48452">
    <property type="entry name" value="TPR-like"/>
    <property type="match status" value="3"/>
</dbReference>
<dbReference type="SMART" id="SM00862">
    <property type="entry name" value="Trans_reg_C"/>
    <property type="match status" value="1"/>
</dbReference>
<dbReference type="SMART" id="SM01043">
    <property type="entry name" value="BTAD"/>
    <property type="match status" value="1"/>
</dbReference>
<feature type="DNA-binding region" description="OmpR/PhoB-type" evidence="7">
    <location>
        <begin position="18"/>
        <end position="127"/>
    </location>
</feature>
<evidence type="ECO:0000256" key="7">
    <source>
        <dbReference type="PROSITE-ProRule" id="PRU01091"/>
    </source>
</evidence>